<dbReference type="Proteomes" id="UP000290849">
    <property type="component" value="Unassembled WGS sequence"/>
</dbReference>
<feature type="compositionally biased region" description="Basic and acidic residues" evidence="1">
    <location>
        <begin position="67"/>
        <end position="78"/>
    </location>
</feature>
<feature type="region of interest" description="Disordered" evidence="1">
    <location>
        <begin position="1"/>
        <end position="86"/>
    </location>
</feature>
<keyword evidence="3" id="KW-1185">Reference proteome</keyword>
<dbReference type="AlphaFoldDB" id="A0A4Q1HSW5"/>
<evidence type="ECO:0000256" key="1">
    <source>
        <dbReference type="SAM" id="MobiDB-lite"/>
    </source>
</evidence>
<proteinExistence type="predicted"/>
<accession>A0A4Q1HSW5</accession>
<protein>
    <submittedName>
        <fullName evidence="2">Uncharacterized protein</fullName>
    </submittedName>
</protein>
<comment type="caution">
    <text evidence="2">The sequence shown here is derived from an EMBL/GenBank/DDBJ whole genome shotgun (WGS) entry which is preliminary data.</text>
</comment>
<sequence length="86" mass="8975">MVFPRPSDCSRLAMTRASIASPVRPAPENGPARGVTARVVAGSPGSSRHHRRRQAASGRARGAGRAGQDRTGQDRTGQDRTGQGQG</sequence>
<reference evidence="2 3" key="1">
    <citation type="journal article" date="2017" name="Int. J. Syst. Evol. Microbiol.">
        <title>Achromobacter aloeverae sp. nov., isolated from the root of Aloe vera (L.) Burm.f.</title>
        <authorList>
            <person name="Kuncharoen N."/>
            <person name="Muramatsu Y."/>
            <person name="Shibata C."/>
            <person name="Kamakura Y."/>
            <person name="Nakagawa Y."/>
            <person name="Tanasupawat S."/>
        </authorList>
    </citation>
    <scope>NUCLEOTIDE SEQUENCE [LARGE SCALE GENOMIC DNA]</scope>
    <source>
        <strain evidence="2 3">AVA-1</strain>
    </source>
</reference>
<organism evidence="2 3">
    <name type="scientific">Achromobacter aloeverae</name>
    <dbReference type="NCBI Taxonomy" id="1750518"/>
    <lineage>
        <taxon>Bacteria</taxon>
        <taxon>Pseudomonadati</taxon>
        <taxon>Pseudomonadota</taxon>
        <taxon>Betaproteobacteria</taxon>
        <taxon>Burkholderiales</taxon>
        <taxon>Alcaligenaceae</taxon>
        <taxon>Achromobacter</taxon>
    </lineage>
</organism>
<gene>
    <name evidence="2" type="ORF">C7R54_06650</name>
</gene>
<dbReference type="EMBL" id="PYAL01000001">
    <property type="protein sequence ID" value="RXN93366.1"/>
    <property type="molecule type" value="Genomic_DNA"/>
</dbReference>
<name>A0A4Q1HSW5_9BURK</name>
<evidence type="ECO:0000313" key="3">
    <source>
        <dbReference type="Proteomes" id="UP000290849"/>
    </source>
</evidence>
<evidence type="ECO:0000313" key="2">
    <source>
        <dbReference type="EMBL" id="RXN93366.1"/>
    </source>
</evidence>